<gene>
    <name evidence="1" type="ORF">WAE96_15035</name>
</gene>
<dbReference type="InterPro" id="IPR011990">
    <property type="entry name" value="TPR-like_helical_dom_sf"/>
</dbReference>
<organism evidence="1 2">
    <name type="scientific">Pseudoalteromonas spongiae</name>
    <dbReference type="NCBI Taxonomy" id="298657"/>
    <lineage>
        <taxon>Bacteria</taxon>
        <taxon>Pseudomonadati</taxon>
        <taxon>Pseudomonadota</taxon>
        <taxon>Gammaproteobacteria</taxon>
        <taxon>Alteromonadales</taxon>
        <taxon>Pseudoalteromonadaceae</taxon>
        <taxon>Pseudoalteromonas</taxon>
    </lineage>
</organism>
<evidence type="ECO:0000313" key="2">
    <source>
        <dbReference type="Proteomes" id="UP001382455"/>
    </source>
</evidence>
<evidence type="ECO:0000313" key="1">
    <source>
        <dbReference type="EMBL" id="MEI4550984.1"/>
    </source>
</evidence>
<dbReference type="RefSeq" id="WP_336436032.1">
    <property type="nucleotide sequence ID" value="NZ_JBAWKS010000002.1"/>
</dbReference>
<dbReference type="Gene3D" id="1.25.40.10">
    <property type="entry name" value="Tetratricopeptide repeat domain"/>
    <property type="match status" value="1"/>
</dbReference>
<protein>
    <submittedName>
        <fullName evidence="1">Tetratricopeptide repeat protein</fullName>
    </submittedName>
</protein>
<name>A0ABU8EVI4_9GAMM</name>
<dbReference type="EMBL" id="JBAWKS010000002">
    <property type="protein sequence ID" value="MEI4550984.1"/>
    <property type="molecule type" value="Genomic_DNA"/>
</dbReference>
<comment type="caution">
    <text evidence="1">The sequence shown here is derived from an EMBL/GenBank/DDBJ whole genome shotgun (WGS) entry which is preliminary data.</text>
</comment>
<reference evidence="1 2" key="1">
    <citation type="submission" date="2023-12" db="EMBL/GenBank/DDBJ databases">
        <title>Friends and Foes: Symbiotic and Algicidal bacterial influence on Karenia brevis blooms.</title>
        <authorList>
            <person name="Fei C."/>
            <person name="Mohamed A.R."/>
            <person name="Booker A."/>
            <person name="Arshad M."/>
            <person name="Klass S."/>
            <person name="Ahn S."/>
            <person name="Gilbert P.M."/>
            <person name="Heil C.A."/>
            <person name="Martinez J.M."/>
            <person name="Amin S.A."/>
        </authorList>
    </citation>
    <scope>NUCLEOTIDE SEQUENCE [LARGE SCALE GENOMIC DNA]</scope>
    <source>
        <strain evidence="1 2">CE15</strain>
    </source>
</reference>
<proteinExistence type="predicted"/>
<accession>A0ABU8EVI4</accession>
<keyword evidence="2" id="KW-1185">Reference proteome</keyword>
<dbReference type="Proteomes" id="UP001382455">
    <property type="component" value="Unassembled WGS sequence"/>
</dbReference>
<sequence>MRFIYLLIITFSTLLSAESIDEQLQEAKDYLTVKPSKSYEILTRLQQTTGLTTQQQIDLNILIARAALPLDKLDELYLAVEGLFEYHNHPYFTENITTVTSALGIWLRKNNYLEDAQLSFECSYQHAKNDRLKLILNNSLALVVRQVNNLERAKSLFEYSFKLAKASRNVNMMGMTSHNLGLIALEQGQISVAEQRFRDALEYFTSINKRAGNINTGTYLLLTFVIQEQLTNFQRLYAPISRKAQAFPNERSHALLTWVHARYLDLKEQKPSAAERTQLLQEFAYIVDYREQVVVEKYLAQPMGILLALEAPKVQSSRFDAPWFAYVKSCDFSQKAS</sequence>
<dbReference type="SUPFAM" id="SSF48452">
    <property type="entry name" value="TPR-like"/>
    <property type="match status" value="1"/>
</dbReference>